<reference evidence="4" key="1">
    <citation type="journal article" date="2020" name="Nature">
        <title>Giant virus diversity and host interactions through global metagenomics.</title>
        <authorList>
            <person name="Schulz F."/>
            <person name="Roux S."/>
            <person name="Paez-Espino D."/>
            <person name="Jungbluth S."/>
            <person name="Walsh D.A."/>
            <person name="Denef V.J."/>
            <person name="McMahon K.D."/>
            <person name="Konstantinidis K.T."/>
            <person name="Eloe-Fadrosh E.A."/>
            <person name="Kyrpides N.C."/>
            <person name="Woyke T."/>
        </authorList>
    </citation>
    <scope>NUCLEOTIDE SEQUENCE</scope>
    <source>
        <strain evidence="4">GVMAG-M-3300024302-11</strain>
    </source>
</reference>
<dbReference type="InterPro" id="IPR036291">
    <property type="entry name" value="NAD(P)-bd_dom_sf"/>
</dbReference>
<keyword evidence="3" id="KW-0560">Oxidoreductase</keyword>
<dbReference type="PANTHER" id="PTHR43618:SF8">
    <property type="entry name" value="7ALPHA-HYDROXYSTEROID DEHYDROGENASE"/>
    <property type="match status" value="1"/>
</dbReference>
<dbReference type="GO" id="GO:0016491">
    <property type="term" value="F:oxidoreductase activity"/>
    <property type="evidence" value="ECO:0007669"/>
    <property type="project" value="UniProtKB-KW"/>
</dbReference>
<keyword evidence="2" id="KW-0521">NADP</keyword>
<name>A0A6C0IT63_9ZZZZ</name>
<organism evidence="4">
    <name type="scientific">viral metagenome</name>
    <dbReference type="NCBI Taxonomy" id="1070528"/>
    <lineage>
        <taxon>unclassified sequences</taxon>
        <taxon>metagenomes</taxon>
        <taxon>organismal metagenomes</taxon>
    </lineage>
</organism>
<sequence length="273" mass="30592">MFSVLDNIKLNNKTAIVTGGFGNIGMKIVETLLELKCEVIVIDMDGPSVKQKIETFETKFNIKLNKELHFYNTNLASKDSIVELCEIIKGKYNKMDILIHSAALVGTSNLEGWSVPFEDQSMEAFDLCMDINTKAPLLFFQSLIELFKKSECGKIINISSIYGIRGNDFSLYEDTCMESPIAYSISKASLNIMIQYLASLYGKYNICFNNIVLGGIFRGQDDKFIERYNQKTPLGRMGTEDDIKGMISFLSSNLSNYVTGQNLVLDGGITCKF</sequence>
<dbReference type="PRINTS" id="PR00080">
    <property type="entry name" value="SDRFAMILY"/>
</dbReference>
<dbReference type="EMBL" id="MN740257">
    <property type="protein sequence ID" value="QHT96431.1"/>
    <property type="molecule type" value="Genomic_DNA"/>
</dbReference>
<dbReference type="Pfam" id="PF13561">
    <property type="entry name" value="adh_short_C2"/>
    <property type="match status" value="1"/>
</dbReference>
<dbReference type="InterPro" id="IPR002347">
    <property type="entry name" value="SDR_fam"/>
</dbReference>
<dbReference type="InterPro" id="IPR052178">
    <property type="entry name" value="Sec_Metab_Biosynth_SDR"/>
</dbReference>
<evidence type="ECO:0000313" key="4">
    <source>
        <dbReference type="EMBL" id="QHT96431.1"/>
    </source>
</evidence>
<accession>A0A6C0IT63</accession>
<dbReference type="Gene3D" id="3.40.50.720">
    <property type="entry name" value="NAD(P)-binding Rossmann-like Domain"/>
    <property type="match status" value="1"/>
</dbReference>
<comment type="similarity">
    <text evidence="1">Belongs to the short-chain dehydrogenases/reductases (SDR) family.</text>
</comment>
<dbReference type="PANTHER" id="PTHR43618">
    <property type="entry name" value="7-ALPHA-HYDROXYSTEROID DEHYDROGENASE"/>
    <property type="match status" value="1"/>
</dbReference>
<proteinExistence type="inferred from homology"/>
<dbReference type="AlphaFoldDB" id="A0A6C0IT63"/>
<protein>
    <recommendedName>
        <fullName evidence="5">SDR family NAD(P)-dependent oxidoreductase</fullName>
    </recommendedName>
</protein>
<evidence type="ECO:0000256" key="3">
    <source>
        <dbReference type="ARBA" id="ARBA00023002"/>
    </source>
</evidence>
<evidence type="ECO:0000256" key="2">
    <source>
        <dbReference type="ARBA" id="ARBA00022857"/>
    </source>
</evidence>
<evidence type="ECO:0008006" key="5">
    <source>
        <dbReference type="Google" id="ProtNLM"/>
    </source>
</evidence>
<evidence type="ECO:0000256" key="1">
    <source>
        <dbReference type="ARBA" id="ARBA00006484"/>
    </source>
</evidence>
<dbReference type="PRINTS" id="PR00081">
    <property type="entry name" value="GDHRDH"/>
</dbReference>
<dbReference type="SUPFAM" id="SSF51735">
    <property type="entry name" value="NAD(P)-binding Rossmann-fold domains"/>
    <property type="match status" value="1"/>
</dbReference>